<name>A0AAV2RHA9_MEGNR</name>
<accession>A0AAV2RHA9</accession>
<comment type="caution">
    <text evidence="1">The sequence shown here is derived from an EMBL/GenBank/DDBJ whole genome shotgun (WGS) entry which is preliminary data.</text>
</comment>
<protein>
    <submittedName>
        <fullName evidence="1">Uncharacterized protein</fullName>
    </submittedName>
</protein>
<dbReference type="Proteomes" id="UP001497623">
    <property type="component" value="Unassembled WGS sequence"/>
</dbReference>
<gene>
    <name evidence="1" type="ORF">MNOR_LOCUS24123</name>
</gene>
<dbReference type="EMBL" id="CAXKWB010021862">
    <property type="protein sequence ID" value="CAL4123782.1"/>
    <property type="molecule type" value="Genomic_DNA"/>
</dbReference>
<dbReference type="AlphaFoldDB" id="A0AAV2RHA9"/>
<proteinExistence type="predicted"/>
<keyword evidence="2" id="KW-1185">Reference proteome</keyword>
<organism evidence="1 2">
    <name type="scientific">Meganyctiphanes norvegica</name>
    <name type="common">Northern krill</name>
    <name type="synonym">Thysanopoda norvegica</name>
    <dbReference type="NCBI Taxonomy" id="48144"/>
    <lineage>
        <taxon>Eukaryota</taxon>
        <taxon>Metazoa</taxon>
        <taxon>Ecdysozoa</taxon>
        <taxon>Arthropoda</taxon>
        <taxon>Crustacea</taxon>
        <taxon>Multicrustacea</taxon>
        <taxon>Malacostraca</taxon>
        <taxon>Eumalacostraca</taxon>
        <taxon>Eucarida</taxon>
        <taxon>Euphausiacea</taxon>
        <taxon>Euphausiidae</taxon>
        <taxon>Meganyctiphanes</taxon>
    </lineage>
</organism>
<evidence type="ECO:0000313" key="1">
    <source>
        <dbReference type="EMBL" id="CAL4123782.1"/>
    </source>
</evidence>
<reference evidence="1 2" key="1">
    <citation type="submission" date="2024-05" db="EMBL/GenBank/DDBJ databases">
        <authorList>
            <person name="Wallberg A."/>
        </authorList>
    </citation>
    <scope>NUCLEOTIDE SEQUENCE [LARGE SCALE GENOMIC DNA]</scope>
</reference>
<evidence type="ECO:0000313" key="2">
    <source>
        <dbReference type="Proteomes" id="UP001497623"/>
    </source>
</evidence>
<sequence length="120" mass="13950">MGPTEMLNFEFWCLRLLSKNAVLCISRILKKKMRVVNFKYFFSNRLLLSKILKKHSPLSLGFLDMQGEGEPSVSQIKTYDMQPIILNFKCYVCEYKKPKYVDACHCMISCINPELVTDIA</sequence>